<evidence type="ECO:0000313" key="9">
    <source>
        <dbReference type="Proteomes" id="UP001604277"/>
    </source>
</evidence>
<keyword evidence="5 7" id="KW-0472">Membrane</keyword>
<comment type="caution">
    <text evidence="8">The sequence shown here is derived from an EMBL/GenBank/DDBJ whole genome shotgun (WGS) entry which is preliminary data.</text>
</comment>
<evidence type="ECO:0000313" key="8">
    <source>
        <dbReference type="EMBL" id="KAL2469392.1"/>
    </source>
</evidence>
<organism evidence="8 9">
    <name type="scientific">Forsythia ovata</name>
    <dbReference type="NCBI Taxonomy" id="205694"/>
    <lineage>
        <taxon>Eukaryota</taxon>
        <taxon>Viridiplantae</taxon>
        <taxon>Streptophyta</taxon>
        <taxon>Embryophyta</taxon>
        <taxon>Tracheophyta</taxon>
        <taxon>Spermatophyta</taxon>
        <taxon>Magnoliopsida</taxon>
        <taxon>eudicotyledons</taxon>
        <taxon>Gunneridae</taxon>
        <taxon>Pentapetalae</taxon>
        <taxon>asterids</taxon>
        <taxon>lamiids</taxon>
        <taxon>Lamiales</taxon>
        <taxon>Oleaceae</taxon>
        <taxon>Forsythieae</taxon>
        <taxon>Forsythia</taxon>
    </lineage>
</organism>
<dbReference type="EMBL" id="JBFOLJ010000016">
    <property type="protein sequence ID" value="KAL2469392.1"/>
    <property type="molecule type" value="Genomic_DNA"/>
</dbReference>
<feature type="transmembrane region" description="Helical" evidence="7">
    <location>
        <begin position="301"/>
        <end position="322"/>
    </location>
</feature>
<evidence type="ECO:0000256" key="4">
    <source>
        <dbReference type="ARBA" id="ARBA00022989"/>
    </source>
</evidence>
<feature type="transmembrane region" description="Helical" evidence="7">
    <location>
        <begin position="328"/>
        <end position="350"/>
    </location>
</feature>
<evidence type="ECO:0000256" key="2">
    <source>
        <dbReference type="ARBA" id="ARBA00009074"/>
    </source>
</evidence>
<dbReference type="AlphaFoldDB" id="A0ABD1PZN5"/>
<evidence type="ECO:0000256" key="7">
    <source>
        <dbReference type="SAM" id="Phobius"/>
    </source>
</evidence>
<accession>A0ABD1PZN5</accession>
<comment type="subcellular location">
    <subcellularLocation>
        <location evidence="1">Membrane</location>
    </subcellularLocation>
</comment>
<comment type="similarity">
    <text evidence="2">Belongs to the UPF0496 family.</text>
</comment>
<keyword evidence="9" id="KW-1185">Reference proteome</keyword>
<evidence type="ECO:0000256" key="1">
    <source>
        <dbReference type="ARBA" id="ARBA00004370"/>
    </source>
</evidence>
<feature type="region of interest" description="Disordered" evidence="6">
    <location>
        <begin position="94"/>
        <end position="119"/>
    </location>
</feature>
<dbReference type="PANTHER" id="PTHR31113">
    <property type="entry name" value="UPF0496 PROTEIN 3-RELATED"/>
    <property type="match status" value="1"/>
</dbReference>
<evidence type="ECO:0000256" key="3">
    <source>
        <dbReference type="ARBA" id="ARBA00022692"/>
    </source>
</evidence>
<name>A0ABD1PZN5_9LAMI</name>
<dbReference type="GO" id="GO:0016020">
    <property type="term" value="C:membrane"/>
    <property type="evidence" value="ECO:0007669"/>
    <property type="project" value="UniProtKB-SubCell"/>
</dbReference>
<evidence type="ECO:0000256" key="5">
    <source>
        <dbReference type="ARBA" id="ARBA00023136"/>
    </source>
</evidence>
<proteinExistence type="inferred from homology"/>
<gene>
    <name evidence="8" type="ORF">Fot_50968</name>
</gene>
<feature type="region of interest" description="Disordered" evidence="6">
    <location>
        <begin position="1"/>
        <end position="37"/>
    </location>
</feature>
<dbReference type="PANTHER" id="PTHR31113:SF3">
    <property type="entry name" value="UPF0496 PROTEIN 1"/>
    <property type="match status" value="1"/>
</dbReference>
<keyword evidence="4 7" id="KW-1133">Transmembrane helix</keyword>
<reference evidence="9" key="1">
    <citation type="submission" date="2024-07" db="EMBL/GenBank/DDBJ databases">
        <title>Two chromosome-level genome assemblies of Korean endemic species Abeliophyllum distichum and Forsythia ovata (Oleaceae).</title>
        <authorList>
            <person name="Jang H."/>
        </authorList>
    </citation>
    <scope>NUCLEOTIDE SEQUENCE [LARGE SCALE GENOMIC DNA]</scope>
</reference>
<sequence length="452" mass="50979">MSECDNEEEVGRGELGCEIGPEGDIAGNDNNNVGLENERENAGVDGQLETDGNATGVPEGTYVPEFSENADCNIEVDWEAFLDKHQEDIWNSWENGLGMNNEEETQHADESEEHEVQTEEFRKGLWTQTLSLKNNLYQHKILNLLLAEIETIGCKELGETSTTTNNQQHVIDLASYDKEVIDYPLEMHQEVVKVMFESRQDIWNNKELRELINEFYKNSLNNLKSYLALDKSLKDTTDTLLLQHFVEGNDGNLNNFKVTSNSLCQKFACLHQQHISTVDKLQMYKTKLDEKQNCIHAWIKLSRIIFTILAVVVLIGSGVTIATVTSRLATALATTATSIPLGSIGMWIYYMLNKYKNVVKAHKDIINWLNGWTQLAIKDLAKILVHMASADFVVNQGTLKLSIEETTSNLNDLRVKVVDCSNNTRKARTAILQKIIKNPNHLDIADAAFPSF</sequence>
<evidence type="ECO:0000256" key="6">
    <source>
        <dbReference type="SAM" id="MobiDB-lite"/>
    </source>
</evidence>
<protein>
    <submittedName>
        <fullName evidence="8">Uncharacterized protein</fullName>
    </submittedName>
</protein>
<dbReference type="Pfam" id="PF05055">
    <property type="entry name" value="DUF677"/>
    <property type="match status" value="1"/>
</dbReference>
<dbReference type="Proteomes" id="UP001604277">
    <property type="component" value="Unassembled WGS sequence"/>
</dbReference>
<feature type="compositionally biased region" description="Basic and acidic residues" evidence="6">
    <location>
        <begin position="104"/>
        <end position="119"/>
    </location>
</feature>
<keyword evidence="3 7" id="KW-0812">Transmembrane</keyword>
<dbReference type="InterPro" id="IPR007749">
    <property type="entry name" value="DUF677"/>
</dbReference>